<keyword evidence="6" id="KW-1185">Reference proteome</keyword>
<protein>
    <submittedName>
        <fullName evidence="5">Trwc relaxase</fullName>
    </submittedName>
</protein>
<dbReference type="InterPro" id="IPR050534">
    <property type="entry name" value="Coronavir_polyprotein_1ab"/>
</dbReference>
<dbReference type="NCBIfam" id="NF041492">
    <property type="entry name" value="MobF"/>
    <property type="match status" value="1"/>
</dbReference>
<dbReference type="Gene3D" id="3.40.50.300">
    <property type="entry name" value="P-loop containing nucleotide triphosphate hydrolases"/>
    <property type="match status" value="2"/>
</dbReference>
<sequence>MLSISNVGAQQAGSYYDKDGYYARMGDRDNSWYGKLKEDLKLTDTLEKQDFDRLINERKERAGFDLCFSAPKSVSIAMCMNDQTRQDMLEAHNKAVEAILAQIEQKEIGARVTSNKETAHIKTGNMICGRFNHYVSRASDPQLHTHCVILNKTKYNGKYYAVDNQSIYENKILYGQLYRNTLAREVMQKGYAVTTTDHEKGFFELAGISQKSMEHFSNRRAEIVQKLKEWDANSAQSAEKAALLTRQAKEHRDIGKLMESWKETLIELAESQLEKASEPILPTQEQFKAEFDKAINHISHRYFAVKEQFFKKAVLAFGVGLGMKEEEFRDLFRQEIGKEILHLGKRHNKKDPDEYYCTTKNYELEQEIFQEVAQGKNQVEGIAFPKAKEFLDKIAVAEDGTALLSRQQREAVLFTASNKDRYCAIQGLAGTGKTHMLNYARQVFEAEGYEVKGACFTGKAAEGLQKDAHIPSKTIHSFLNQLEKEAGNRNPEEDYTKKQEWKLDGLKPGGKREVWIVDEASMVGNATLRPLMLAAKAKDAKVVFIGDKQQLLPVAVGNSFTNFIERHRIETVKIDDIIRQKKDGKETELLKSVKEAVLGDVYKSLKIIDKDIQVIEKRKDRMKAIVKEFTVLPQEERNKTVILTADNRDRKTLNDGVRRELKKMGQLLPGQFFQVVDGRGHTLNREFSVDDKIIFLQNDNNLGVRNGQVGFIKEMREDMLSVDSNGTTLDIDMNQYNKIDHGYAMTTHKAQGITEDRAIINLDSAQKQLNSRNSYYVDISRARHEVKLFTDDREKMETQISDFANRLTSDDFLIPKNTGPARSKNNIKEFCRETLRRMNQEITQLRANRKLEAGTKEFAKGQRRDSNSQPRGPYIGL</sequence>
<dbReference type="Pfam" id="PF13604">
    <property type="entry name" value="AAA_30"/>
    <property type="match status" value="1"/>
</dbReference>
<evidence type="ECO:0000256" key="2">
    <source>
        <dbReference type="ARBA" id="ARBA00022840"/>
    </source>
</evidence>
<dbReference type="NCBIfam" id="TIGR02686">
    <property type="entry name" value="relax_trwC"/>
    <property type="match status" value="1"/>
</dbReference>
<dbReference type="EMBL" id="UPPP01000091">
    <property type="protein sequence ID" value="VBB08459.1"/>
    <property type="molecule type" value="Genomic_DNA"/>
</dbReference>
<evidence type="ECO:0000256" key="1">
    <source>
        <dbReference type="ARBA" id="ARBA00022741"/>
    </source>
</evidence>
<evidence type="ECO:0000313" key="6">
    <source>
        <dbReference type="Proteomes" id="UP000277811"/>
    </source>
</evidence>
<dbReference type="CDD" id="cd18809">
    <property type="entry name" value="SF1_C_RecD"/>
    <property type="match status" value="1"/>
</dbReference>
<feature type="region of interest" description="Disordered" evidence="3">
    <location>
        <begin position="853"/>
        <end position="877"/>
    </location>
</feature>
<reference evidence="5 6" key="1">
    <citation type="submission" date="2018-06" db="EMBL/GenBank/DDBJ databases">
        <authorList>
            <person name="Strepis N."/>
        </authorList>
    </citation>
    <scope>NUCLEOTIDE SEQUENCE [LARGE SCALE GENOMIC DNA]</scope>
    <source>
        <strain evidence="5">LUCI</strain>
    </source>
</reference>
<evidence type="ECO:0000259" key="4">
    <source>
        <dbReference type="Pfam" id="PF08751"/>
    </source>
</evidence>
<feature type="compositionally biased region" description="Basic and acidic residues" evidence="3">
    <location>
        <begin position="853"/>
        <end position="866"/>
    </location>
</feature>
<dbReference type="OrthoDB" id="9803432at2"/>
<gene>
    <name evidence="5" type="ORF">LUCI_3731</name>
</gene>
<dbReference type="PANTHER" id="PTHR43788">
    <property type="entry name" value="DNA2/NAM7 HELICASE FAMILY MEMBER"/>
    <property type="match status" value="1"/>
</dbReference>
<evidence type="ECO:0000256" key="3">
    <source>
        <dbReference type="SAM" id="MobiDB-lite"/>
    </source>
</evidence>
<dbReference type="GO" id="GO:0003678">
    <property type="term" value="F:DNA helicase activity"/>
    <property type="evidence" value="ECO:0007669"/>
    <property type="project" value="UniProtKB-ARBA"/>
</dbReference>
<dbReference type="InterPro" id="IPR014059">
    <property type="entry name" value="TraI/TrwC_relax"/>
</dbReference>
<feature type="domain" description="TrwC relaxase" evidence="4">
    <location>
        <begin position="10"/>
        <end position="266"/>
    </location>
</feature>
<evidence type="ECO:0000313" key="5">
    <source>
        <dbReference type="EMBL" id="VBB08459.1"/>
    </source>
</evidence>
<accession>A0A498RB51</accession>
<proteinExistence type="predicted"/>
<dbReference type="Pfam" id="PF08751">
    <property type="entry name" value="TrwC"/>
    <property type="match status" value="1"/>
</dbReference>
<keyword evidence="1" id="KW-0547">Nucleotide-binding</keyword>
<keyword evidence="2" id="KW-0067">ATP-binding</keyword>
<dbReference type="AlphaFoldDB" id="A0A498RB51"/>
<organism evidence="5 6">
    <name type="scientific">Lucifera butyrica</name>
    <dbReference type="NCBI Taxonomy" id="1351585"/>
    <lineage>
        <taxon>Bacteria</taxon>
        <taxon>Bacillati</taxon>
        <taxon>Bacillota</taxon>
        <taxon>Negativicutes</taxon>
        <taxon>Veillonellales</taxon>
        <taxon>Veillonellaceae</taxon>
        <taxon>Lucifera</taxon>
    </lineage>
</organism>
<dbReference type="InterPro" id="IPR014862">
    <property type="entry name" value="TrwC"/>
</dbReference>
<name>A0A498RB51_9FIRM</name>
<dbReference type="PANTHER" id="PTHR43788:SF6">
    <property type="entry name" value="DNA HELICASE B"/>
    <property type="match status" value="1"/>
</dbReference>
<dbReference type="GO" id="GO:0005524">
    <property type="term" value="F:ATP binding"/>
    <property type="evidence" value="ECO:0007669"/>
    <property type="project" value="UniProtKB-KW"/>
</dbReference>
<dbReference type="SUPFAM" id="SSF52540">
    <property type="entry name" value="P-loop containing nucleoside triphosphate hydrolases"/>
    <property type="match status" value="2"/>
</dbReference>
<dbReference type="SUPFAM" id="SSF55464">
    <property type="entry name" value="Origin of replication-binding domain, RBD-like"/>
    <property type="match status" value="1"/>
</dbReference>
<dbReference type="Proteomes" id="UP000277811">
    <property type="component" value="Unassembled WGS sequence"/>
</dbReference>
<dbReference type="InterPro" id="IPR027417">
    <property type="entry name" value="P-loop_NTPase"/>
</dbReference>
<dbReference type="RefSeq" id="WP_122629328.1">
    <property type="nucleotide sequence ID" value="NZ_UPPP01000091.1"/>
</dbReference>
<dbReference type="CDD" id="cd17933">
    <property type="entry name" value="DEXSc_RecD-like"/>
    <property type="match status" value="1"/>
</dbReference>
<dbReference type="Gene3D" id="2.30.30.940">
    <property type="match status" value="1"/>
</dbReference>